<dbReference type="PANTHER" id="PTHR46399:SF8">
    <property type="entry name" value="B30.2_SPRY DOMAIN-CONTAINING PROTEIN"/>
    <property type="match status" value="1"/>
</dbReference>
<dbReference type="Pfam" id="PF02026">
    <property type="entry name" value="RyR"/>
    <property type="match status" value="1"/>
</dbReference>
<dbReference type="InterPro" id="IPR003032">
    <property type="entry name" value="Ryanodine_rcpt"/>
</dbReference>
<gene>
    <name evidence="2" type="ORF">GA0070623_3088</name>
</gene>
<dbReference type="EMBL" id="LT607752">
    <property type="protein sequence ID" value="SCG64836.1"/>
    <property type="molecule type" value="Genomic_DNA"/>
</dbReference>
<dbReference type="Proteomes" id="UP000198226">
    <property type="component" value="Chromosome I"/>
</dbReference>
<dbReference type="GO" id="GO:0005219">
    <property type="term" value="F:ryanodine-sensitive calcium-release channel activity"/>
    <property type="evidence" value="ECO:0007669"/>
    <property type="project" value="TreeGrafter"/>
</dbReference>
<sequence length="100" mass="11754">MWHPQPIDTSGVEVPPEVRRERETLSRQAHDIWAAKRLADGWRYGEARDDVEKTHPNLVAYEDLDDDDKSYDRELIDGTIRLLIKLGFRIERDPTSEQPR</sequence>
<dbReference type="GO" id="GO:0014808">
    <property type="term" value="P:release of sequestered calcium ion into cytosol by sarcoplasmic reticulum"/>
    <property type="evidence" value="ECO:0007669"/>
    <property type="project" value="TreeGrafter"/>
</dbReference>
<evidence type="ECO:0000259" key="1">
    <source>
        <dbReference type="Pfam" id="PF02026"/>
    </source>
</evidence>
<dbReference type="GO" id="GO:0034704">
    <property type="term" value="C:calcium channel complex"/>
    <property type="evidence" value="ECO:0007669"/>
    <property type="project" value="TreeGrafter"/>
</dbReference>
<dbReference type="Gene3D" id="6.20.350.10">
    <property type="match status" value="1"/>
</dbReference>
<dbReference type="PANTHER" id="PTHR46399">
    <property type="entry name" value="B30.2/SPRY DOMAIN-CONTAINING PROTEIN"/>
    <property type="match status" value="1"/>
</dbReference>
<evidence type="ECO:0000313" key="3">
    <source>
        <dbReference type="Proteomes" id="UP000198226"/>
    </source>
</evidence>
<name>A0A120F9R4_9ACTN</name>
<dbReference type="InterPro" id="IPR015925">
    <property type="entry name" value="Ryanodine_IP3_receptor"/>
</dbReference>
<dbReference type="OrthoDB" id="4228364at2"/>
<protein>
    <submittedName>
        <fullName evidence="2">RyR domain-containing protein</fullName>
    </submittedName>
</protein>
<organism evidence="2 3">
    <name type="scientific">Micromonospora rifamycinica</name>
    <dbReference type="NCBI Taxonomy" id="291594"/>
    <lineage>
        <taxon>Bacteria</taxon>
        <taxon>Bacillati</taxon>
        <taxon>Actinomycetota</taxon>
        <taxon>Actinomycetes</taxon>
        <taxon>Micromonosporales</taxon>
        <taxon>Micromonosporaceae</taxon>
        <taxon>Micromonospora</taxon>
    </lineage>
</organism>
<dbReference type="AlphaFoldDB" id="A0A120F9R4"/>
<proteinExistence type="predicted"/>
<keyword evidence="3" id="KW-1185">Reference proteome</keyword>
<evidence type="ECO:0000313" key="2">
    <source>
        <dbReference type="EMBL" id="SCG64836.1"/>
    </source>
</evidence>
<accession>A0A120F9R4</accession>
<feature type="domain" description="Ryanodine receptor Ryr" evidence="1">
    <location>
        <begin position="2"/>
        <end position="92"/>
    </location>
</feature>
<reference evidence="3" key="1">
    <citation type="submission" date="2016-06" db="EMBL/GenBank/DDBJ databases">
        <authorList>
            <person name="Varghese N."/>
            <person name="Submissions Spin"/>
        </authorList>
    </citation>
    <scope>NUCLEOTIDE SEQUENCE [LARGE SCALE GENOMIC DNA]</scope>
    <source>
        <strain evidence="3">DSM 44983</strain>
    </source>
</reference>